<dbReference type="Proteomes" id="UP000812440">
    <property type="component" value="Chromosome 8_10"/>
</dbReference>
<organism evidence="4 5">
    <name type="scientific">Hymenochirus boettgeri</name>
    <name type="common">Congo dwarf clawed frog</name>
    <dbReference type="NCBI Taxonomy" id="247094"/>
    <lineage>
        <taxon>Eukaryota</taxon>
        <taxon>Metazoa</taxon>
        <taxon>Chordata</taxon>
        <taxon>Craniata</taxon>
        <taxon>Vertebrata</taxon>
        <taxon>Euteleostomi</taxon>
        <taxon>Amphibia</taxon>
        <taxon>Batrachia</taxon>
        <taxon>Anura</taxon>
        <taxon>Pipoidea</taxon>
        <taxon>Pipidae</taxon>
        <taxon>Pipinae</taxon>
        <taxon>Hymenochirus</taxon>
    </lineage>
</organism>
<evidence type="ECO:0000256" key="2">
    <source>
        <dbReference type="SAM" id="MobiDB-lite"/>
    </source>
</evidence>
<dbReference type="Pfam" id="PF25825">
    <property type="entry name" value="SAPC2_N"/>
    <property type="match status" value="1"/>
</dbReference>
<feature type="region of interest" description="Disordered" evidence="2">
    <location>
        <begin position="1"/>
        <end position="22"/>
    </location>
</feature>
<dbReference type="AlphaFoldDB" id="A0A8T2JZ53"/>
<feature type="region of interest" description="Disordered" evidence="2">
    <location>
        <begin position="105"/>
        <end position="130"/>
    </location>
</feature>
<proteinExistence type="predicted"/>
<dbReference type="PANTHER" id="PTHR14907">
    <property type="entry name" value="FI14130P"/>
    <property type="match status" value="1"/>
</dbReference>
<evidence type="ECO:0000256" key="1">
    <source>
        <dbReference type="SAM" id="Coils"/>
    </source>
</evidence>
<feature type="compositionally biased region" description="Low complexity" evidence="2">
    <location>
        <begin position="13"/>
        <end position="22"/>
    </location>
</feature>
<dbReference type="InterPro" id="IPR026828">
    <property type="entry name" value="SAPC2_1/2"/>
</dbReference>
<evidence type="ECO:0000313" key="5">
    <source>
        <dbReference type="Proteomes" id="UP000812440"/>
    </source>
</evidence>
<dbReference type="InterPro" id="IPR057953">
    <property type="entry name" value="SAPC2_N"/>
</dbReference>
<name>A0A8T2JZ53_9PIPI</name>
<gene>
    <name evidence="4" type="ORF">GDO86_015650</name>
</gene>
<dbReference type="Pfam" id="PF11414">
    <property type="entry name" value="Suppressor_APC"/>
    <property type="match status" value="1"/>
</dbReference>
<sequence>MSSILLPYPSTPPSATMPSSTATFTLSPSPRCCPSRGFLRSLHILYRILEEEGGGKVHVQDIEGLWAGPSCLSGVPQALRDATATSGGYLSFQRLVQGLLQALSAEESHQTDTKKRRGTKGIRRSQSINNNITPTTRHIRQEQRSRRHTLTSGIDYNTLRRMKELEQERDALLDGLQLVERAREWYRDKLREAEQHKKLKCDVEPHLVLPTPLLGSSLLVQIQEVNRFLSDLISPPEKASRKQPPCPITVSDTLSTLKYQNQLLSRELSVQSERLWKLQRENTALYRELENRHQPRTTFI</sequence>
<evidence type="ECO:0000259" key="3">
    <source>
        <dbReference type="Pfam" id="PF25825"/>
    </source>
</evidence>
<keyword evidence="5" id="KW-1185">Reference proteome</keyword>
<protein>
    <recommendedName>
        <fullName evidence="3">Suppressor APC domain-containing protein</fullName>
    </recommendedName>
</protein>
<comment type="caution">
    <text evidence="4">The sequence shown here is derived from an EMBL/GenBank/DDBJ whole genome shotgun (WGS) entry which is preliminary data.</text>
</comment>
<reference evidence="4" key="1">
    <citation type="thesis" date="2020" institute="ProQuest LLC" country="789 East Eisenhower Parkway, Ann Arbor, MI, USA">
        <title>Comparative Genomics and Chromosome Evolution.</title>
        <authorList>
            <person name="Mudd A.B."/>
        </authorList>
    </citation>
    <scope>NUCLEOTIDE SEQUENCE</scope>
    <source>
        <strain evidence="4">Female2</strain>
        <tissue evidence="4">Blood</tissue>
    </source>
</reference>
<feature type="domain" description="Suppressor APC" evidence="3">
    <location>
        <begin position="36"/>
        <end position="107"/>
    </location>
</feature>
<dbReference type="EMBL" id="JAACNH010000003">
    <property type="protein sequence ID" value="KAG8448650.1"/>
    <property type="molecule type" value="Genomic_DNA"/>
</dbReference>
<feature type="compositionally biased region" description="Basic residues" evidence="2">
    <location>
        <begin position="114"/>
        <end position="123"/>
    </location>
</feature>
<evidence type="ECO:0000313" key="4">
    <source>
        <dbReference type="EMBL" id="KAG8448650.1"/>
    </source>
</evidence>
<dbReference type="OrthoDB" id="10035013at2759"/>
<keyword evidence="1" id="KW-0175">Coiled coil</keyword>
<dbReference type="PANTHER" id="PTHR14907:SF8">
    <property type="entry name" value="SUPPRESSOR APC DOMAIN-CONTAINING PROTEIN 1 ISOFORM X1"/>
    <property type="match status" value="1"/>
</dbReference>
<accession>A0A8T2JZ53</accession>
<feature type="coiled-coil region" evidence="1">
    <location>
        <begin position="162"/>
        <end position="196"/>
    </location>
</feature>